<gene>
    <name evidence="9" type="ORF">F9K24_09400</name>
</gene>
<dbReference type="PROSITE" id="PS50968">
    <property type="entry name" value="BIOTINYL_LIPOYL"/>
    <property type="match status" value="1"/>
</dbReference>
<dbReference type="InterPro" id="IPR005479">
    <property type="entry name" value="CPAse_ATP-bd"/>
</dbReference>
<dbReference type="GO" id="GO:0016874">
    <property type="term" value="F:ligase activity"/>
    <property type="evidence" value="ECO:0007669"/>
    <property type="project" value="UniProtKB-KW"/>
</dbReference>
<feature type="domain" description="Lipoyl-binding" evidence="6">
    <location>
        <begin position="810"/>
        <end position="893"/>
    </location>
</feature>
<protein>
    <submittedName>
        <fullName evidence="9">Biotin carboxylase</fullName>
    </submittedName>
</protein>
<dbReference type="PROSITE" id="PS00867">
    <property type="entry name" value="CPSASE_2"/>
    <property type="match status" value="1"/>
</dbReference>
<dbReference type="SMART" id="SM00878">
    <property type="entry name" value="Biotin_carb_C"/>
    <property type="match status" value="1"/>
</dbReference>
<evidence type="ECO:0000256" key="2">
    <source>
        <dbReference type="ARBA" id="ARBA00022598"/>
    </source>
</evidence>
<dbReference type="InterPro" id="IPR011764">
    <property type="entry name" value="Biotin_carboxylation_dom"/>
</dbReference>
<dbReference type="CDD" id="cd06850">
    <property type="entry name" value="biotinyl_domain"/>
    <property type="match status" value="1"/>
</dbReference>
<evidence type="ECO:0000259" key="8">
    <source>
        <dbReference type="PROSITE" id="PS50979"/>
    </source>
</evidence>
<dbReference type="Gene3D" id="3.40.50.20">
    <property type="match status" value="1"/>
</dbReference>
<dbReference type="InterPro" id="IPR005481">
    <property type="entry name" value="BC-like_N"/>
</dbReference>
<feature type="domain" description="Biotin carboxylation" evidence="8">
    <location>
        <begin position="22"/>
        <end position="590"/>
    </location>
</feature>
<feature type="domain" description="ATP-grasp" evidence="7">
    <location>
        <begin position="218"/>
        <end position="447"/>
    </location>
</feature>
<evidence type="ECO:0000313" key="10">
    <source>
        <dbReference type="Proteomes" id="UP000460298"/>
    </source>
</evidence>
<dbReference type="Gene3D" id="3.30.470.20">
    <property type="entry name" value="ATP-grasp fold, B domain"/>
    <property type="match status" value="1"/>
</dbReference>
<dbReference type="EMBL" id="WBUI01000007">
    <property type="protein sequence ID" value="KAB2933070.1"/>
    <property type="molecule type" value="Genomic_DNA"/>
</dbReference>
<evidence type="ECO:0000256" key="1">
    <source>
        <dbReference type="ARBA" id="ARBA00001953"/>
    </source>
</evidence>
<reference evidence="9 10" key="1">
    <citation type="submission" date="2019-10" db="EMBL/GenBank/DDBJ databases">
        <title>Extracellular Electron Transfer in a Candidatus Methanoperedens spp. Enrichment Culture.</title>
        <authorList>
            <person name="Berger S."/>
            <person name="Rangel Shaw D."/>
            <person name="Berben T."/>
            <person name="In 'T Zandt M."/>
            <person name="Frank J."/>
            <person name="Reimann J."/>
            <person name="Jetten M.S.M."/>
            <person name="Welte C.U."/>
        </authorList>
    </citation>
    <scope>NUCLEOTIDE SEQUENCE [LARGE SCALE GENOMIC DNA]</scope>
    <source>
        <strain evidence="9">SB12</strain>
    </source>
</reference>
<dbReference type="SUPFAM" id="SSF52440">
    <property type="entry name" value="PreATP-grasp domain"/>
    <property type="match status" value="1"/>
</dbReference>
<evidence type="ECO:0000256" key="4">
    <source>
        <dbReference type="ARBA" id="ARBA00022840"/>
    </source>
</evidence>
<sequence length="923" mass="102791">MSEKTIRYLKETSPFIRSFACNHVSILIVCRGPIRKEAMDVFDSLGVRYGILLSEKDSVTYPVTLAPEIRQIPDQNRVHRIPDYTGANREERLQRIDNIIQICKVNSYTHIFAGYGFMAEDAEFVESIEKAGLGFVGPAARVHHSLGAKDQAKKLARKVGVSVTPGLDNITSVAFLAKAGGSLDGMLKLAKEQGVNPDMSVIDACETLEEKAELILEAGYHKGVGLISTEELQEQARKEVDRILKENPGRRIRLKYIGGGGGKGQRIVSSADEVPGMALEVLAESKALGPADNKNFLIEMNIENTRHNEIQLIGNGKWAIALGGRDCSVQMYEQKLVELSITDELYAAEIERMRNAGKESWAKSMEADRGMLREMEMQAERLAETVGLNSASTFECIVSGHSFYFMEVNTRIQVEHRVTEMVYGLRFRNPENPAEYCDVESLVEAMVLCAAHGEKLPRPERYLRSPAGGEVRLNAMNDALQPHAGGVIEFWSNPIEHEIRDDQGISIRNPDTGAFIHYHLAGAYDSNIALIVTYGKDRNENLERLGNILRSMELRGTDLATNREFHMGLIYFLLGLDGMARPDTKFAVPYLAAAGNLAAESNLIDVEYAWSSYAKWAVKAYGADASSVVGAKMTLISRPIEHLLHSPHLLAGWLGYHRKRTYEIVNGKVRWLRNPLQLLEELYQYLHLEWRDAPPLQRIWEYDRQLLDQGLQFYADLQSRIDSSFAADFTALDEAIRGGKLPGVDGSLIAAVQAAHAGWQAGLELLQLPILAGMRSNILDIVLDDDLNPVFPEKFLKPENQKAMIRNLAPPPAAAADTIVAPTGGMIYFRETPAHPPYVDTGDHFDAGKPIFIIEVMKMFNKIPAEFAGTIVEKLVHDDGVVVKKGQPIFRVKPDEEIIIETPAEKEAKRRKYTDEILSSLLS</sequence>
<dbReference type="Proteomes" id="UP000460298">
    <property type="component" value="Unassembled WGS sequence"/>
</dbReference>
<dbReference type="InterPro" id="IPR016185">
    <property type="entry name" value="PreATP-grasp_dom_sf"/>
</dbReference>
<comment type="caution">
    <text evidence="9">The sequence shown here is derived from an EMBL/GenBank/DDBJ whole genome shotgun (WGS) entry which is preliminary data.</text>
</comment>
<dbReference type="Pfam" id="PF00364">
    <property type="entry name" value="Biotin_lipoyl"/>
    <property type="match status" value="1"/>
</dbReference>
<organism evidence="9 10">
    <name type="scientific">Leptonema illini</name>
    <dbReference type="NCBI Taxonomy" id="183"/>
    <lineage>
        <taxon>Bacteria</taxon>
        <taxon>Pseudomonadati</taxon>
        <taxon>Spirochaetota</taxon>
        <taxon>Spirochaetia</taxon>
        <taxon>Leptospirales</taxon>
        <taxon>Leptospiraceae</taxon>
        <taxon>Leptonema</taxon>
    </lineage>
</organism>
<dbReference type="InterPro" id="IPR011761">
    <property type="entry name" value="ATP-grasp"/>
</dbReference>
<dbReference type="SUPFAM" id="SSF51246">
    <property type="entry name" value="Rudiment single hybrid motif"/>
    <property type="match status" value="1"/>
</dbReference>
<dbReference type="Pfam" id="PF02786">
    <property type="entry name" value="CPSase_L_D2"/>
    <property type="match status" value="2"/>
</dbReference>
<dbReference type="InterPro" id="IPR011054">
    <property type="entry name" value="Rudment_hybrid_motif"/>
</dbReference>
<dbReference type="PANTHER" id="PTHR48095:SF4">
    <property type="entry name" value="BIOTIN CARBOXYL CARRIER PROTEIN OF ACETYL-COA CARBOXYLASE"/>
    <property type="match status" value="1"/>
</dbReference>
<evidence type="ECO:0000256" key="3">
    <source>
        <dbReference type="ARBA" id="ARBA00022741"/>
    </source>
</evidence>
<dbReference type="PANTHER" id="PTHR48095">
    <property type="entry name" value="PYRUVATE CARBOXYLASE SUBUNIT A"/>
    <property type="match status" value="1"/>
</dbReference>
<accession>A0A833H2G7</accession>
<keyword evidence="4 5" id="KW-0067">ATP-binding</keyword>
<dbReference type="SUPFAM" id="SSF56059">
    <property type="entry name" value="Glutathione synthetase ATP-binding domain-like"/>
    <property type="match status" value="1"/>
</dbReference>
<evidence type="ECO:0000256" key="5">
    <source>
        <dbReference type="PROSITE-ProRule" id="PRU00409"/>
    </source>
</evidence>
<dbReference type="InterPro" id="IPR011053">
    <property type="entry name" value="Single_hybrid_motif"/>
</dbReference>
<evidence type="ECO:0000259" key="7">
    <source>
        <dbReference type="PROSITE" id="PS50975"/>
    </source>
</evidence>
<dbReference type="PROSITE" id="PS50979">
    <property type="entry name" value="BC"/>
    <property type="match status" value="1"/>
</dbReference>
<dbReference type="Pfam" id="PF00289">
    <property type="entry name" value="Biotin_carb_N"/>
    <property type="match status" value="1"/>
</dbReference>
<dbReference type="SUPFAM" id="SSF51230">
    <property type="entry name" value="Single hybrid motif"/>
    <property type="match status" value="1"/>
</dbReference>
<keyword evidence="3 5" id="KW-0547">Nucleotide-binding</keyword>
<dbReference type="Gene3D" id="2.40.50.100">
    <property type="match status" value="1"/>
</dbReference>
<dbReference type="PROSITE" id="PS50975">
    <property type="entry name" value="ATP_GRASP"/>
    <property type="match status" value="1"/>
</dbReference>
<dbReference type="InterPro" id="IPR005482">
    <property type="entry name" value="Biotin_COase_C"/>
</dbReference>
<dbReference type="GO" id="GO:0046872">
    <property type="term" value="F:metal ion binding"/>
    <property type="evidence" value="ECO:0007669"/>
    <property type="project" value="InterPro"/>
</dbReference>
<evidence type="ECO:0000313" key="9">
    <source>
        <dbReference type="EMBL" id="KAB2933070.1"/>
    </source>
</evidence>
<name>A0A833H2G7_9LEPT</name>
<evidence type="ECO:0000259" key="6">
    <source>
        <dbReference type="PROSITE" id="PS50968"/>
    </source>
</evidence>
<comment type="cofactor">
    <cofactor evidence="1">
        <name>biotin</name>
        <dbReference type="ChEBI" id="CHEBI:57586"/>
    </cofactor>
</comment>
<dbReference type="InterPro" id="IPR051602">
    <property type="entry name" value="ACC_Biotin_Carboxylase"/>
</dbReference>
<dbReference type="AlphaFoldDB" id="A0A833H2G7"/>
<dbReference type="GO" id="GO:0005524">
    <property type="term" value="F:ATP binding"/>
    <property type="evidence" value="ECO:0007669"/>
    <property type="project" value="UniProtKB-UniRule"/>
</dbReference>
<proteinExistence type="predicted"/>
<keyword evidence="2" id="KW-0436">Ligase</keyword>
<dbReference type="InterPro" id="IPR000089">
    <property type="entry name" value="Biotin_lipoyl"/>
</dbReference>